<proteinExistence type="predicted"/>
<protein>
    <recommendedName>
        <fullName evidence="4">Spermidine/putrescine ABC transporter permease</fullName>
    </recommendedName>
</protein>
<organism evidence="2 3">
    <name type="scientific">Microbacterium schleiferi</name>
    <dbReference type="NCBI Taxonomy" id="69362"/>
    <lineage>
        <taxon>Bacteria</taxon>
        <taxon>Bacillati</taxon>
        <taxon>Actinomycetota</taxon>
        <taxon>Actinomycetes</taxon>
        <taxon>Micrococcales</taxon>
        <taxon>Microbacteriaceae</taxon>
        <taxon>Microbacterium</taxon>
    </lineage>
</organism>
<comment type="caution">
    <text evidence="2">The sequence shown here is derived from an EMBL/GenBank/DDBJ whole genome shotgun (WGS) entry which is preliminary data.</text>
</comment>
<feature type="region of interest" description="Disordered" evidence="1">
    <location>
        <begin position="35"/>
        <end position="90"/>
    </location>
</feature>
<evidence type="ECO:0000313" key="3">
    <source>
        <dbReference type="Proteomes" id="UP001351900"/>
    </source>
</evidence>
<dbReference type="EMBL" id="JAZHOV010000006">
    <property type="protein sequence ID" value="MEF2255740.1"/>
    <property type="molecule type" value="Genomic_DNA"/>
</dbReference>
<accession>A0ABU7V7X3</accession>
<evidence type="ECO:0008006" key="4">
    <source>
        <dbReference type="Google" id="ProtNLM"/>
    </source>
</evidence>
<keyword evidence="3" id="KW-1185">Reference proteome</keyword>
<reference evidence="2 3" key="1">
    <citation type="submission" date="2024-01" db="EMBL/GenBank/DDBJ databases">
        <title>the genome sequence of strain Microbacterium schleiferi NBRC 15075.</title>
        <authorList>
            <person name="Ding Y."/>
            <person name="Zhang G."/>
        </authorList>
    </citation>
    <scope>NUCLEOTIDE SEQUENCE [LARGE SCALE GENOMIC DNA]</scope>
    <source>
        <strain evidence="2 3">NBRC 15075</strain>
    </source>
</reference>
<evidence type="ECO:0000313" key="2">
    <source>
        <dbReference type="EMBL" id="MEF2255740.1"/>
    </source>
</evidence>
<dbReference type="Proteomes" id="UP001351900">
    <property type="component" value="Unassembled WGS sequence"/>
</dbReference>
<sequence length="261" mass="26793">MNEDAAAELQALRARAYGPDADILRDPVAYDRLQELEAQLRTEQREPERSEGLAAAPSEASAAASPDDPESAGTAVPGSDEPASESGARAAWSPLSRVPPLARASWFLSVAAAATLAASVTWGLASIPVISEGSGARQIAALDPDPSTAAPSFGDPATPSLGFQFAGYTLVTAVNSSDGVESECLVVFRTEDVNEESGFPNGPTYYGCGAGAFPPTASVQIHAGSPAEARERFGEGAAVQFVLDGDRVGVFVDSAPQDPVS</sequence>
<evidence type="ECO:0000256" key="1">
    <source>
        <dbReference type="SAM" id="MobiDB-lite"/>
    </source>
</evidence>
<feature type="compositionally biased region" description="Low complexity" evidence="1">
    <location>
        <begin position="54"/>
        <end position="66"/>
    </location>
</feature>
<gene>
    <name evidence="2" type="ORF">V2V91_11445</name>
</gene>
<dbReference type="RefSeq" id="WP_331791936.1">
    <property type="nucleotide sequence ID" value="NZ_BAAAUO010000001.1"/>
</dbReference>
<feature type="compositionally biased region" description="Basic and acidic residues" evidence="1">
    <location>
        <begin position="35"/>
        <end position="51"/>
    </location>
</feature>
<name>A0ABU7V7X3_9MICO</name>